<dbReference type="EMBL" id="CAADRA010007509">
    <property type="protein sequence ID" value="VFU01734.1"/>
    <property type="molecule type" value="Genomic_DNA"/>
</dbReference>
<organism evidence="3 4">
    <name type="scientific">Aphanomyces stellatus</name>
    <dbReference type="NCBI Taxonomy" id="120398"/>
    <lineage>
        <taxon>Eukaryota</taxon>
        <taxon>Sar</taxon>
        <taxon>Stramenopiles</taxon>
        <taxon>Oomycota</taxon>
        <taxon>Saprolegniomycetes</taxon>
        <taxon>Saprolegniales</taxon>
        <taxon>Verrucalvaceae</taxon>
        <taxon>Aphanomyces</taxon>
    </lineage>
</organism>
<name>A0A485LTL5_9STRA</name>
<feature type="transmembrane region" description="Helical" evidence="1">
    <location>
        <begin position="154"/>
        <end position="175"/>
    </location>
</feature>
<dbReference type="Proteomes" id="UP000332933">
    <property type="component" value="Unassembled WGS sequence"/>
</dbReference>
<protein>
    <submittedName>
        <fullName evidence="3">Aste57867_25103 protein</fullName>
    </submittedName>
</protein>
<keyword evidence="1" id="KW-0472">Membrane</keyword>
<dbReference type="PANTHER" id="PTHR35872">
    <property type="entry name" value="INTEGRAL MEMBRANE PROTEIN (AFU_ORTHOLOGUE AFUA_5G07110)"/>
    <property type="match status" value="1"/>
</dbReference>
<evidence type="ECO:0000256" key="1">
    <source>
        <dbReference type="SAM" id="Phobius"/>
    </source>
</evidence>
<dbReference type="AlphaFoldDB" id="A0A485LTL5"/>
<feature type="transmembrane region" description="Helical" evidence="1">
    <location>
        <begin position="28"/>
        <end position="52"/>
    </location>
</feature>
<dbReference type="OrthoDB" id="6407410at2759"/>
<dbReference type="PANTHER" id="PTHR35872:SF2">
    <property type="entry name" value="INTEGRAL MEMBRANE PROTEIN (AFU_ORTHOLOGUE AFUA_5G07110)"/>
    <property type="match status" value="1"/>
</dbReference>
<reference evidence="3 4" key="1">
    <citation type="submission" date="2019-03" db="EMBL/GenBank/DDBJ databases">
        <authorList>
            <person name="Gaulin E."/>
            <person name="Dumas B."/>
        </authorList>
    </citation>
    <scope>NUCLEOTIDE SEQUENCE [LARGE SCALE GENOMIC DNA]</scope>
    <source>
        <strain evidence="3">CBS 568.67</strain>
    </source>
</reference>
<accession>A0A485LTL5</accession>
<gene>
    <name evidence="3" type="primary">Aste57867_25103</name>
    <name evidence="2" type="ORF">As57867_025025</name>
    <name evidence="3" type="ORF">ASTE57867_25103</name>
</gene>
<dbReference type="InterPro" id="IPR021369">
    <property type="entry name" value="DUF2985"/>
</dbReference>
<keyword evidence="4" id="KW-1185">Reference proteome</keyword>
<feature type="transmembrane region" description="Helical" evidence="1">
    <location>
        <begin position="64"/>
        <end position="83"/>
    </location>
</feature>
<evidence type="ECO:0000313" key="4">
    <source>
        <dbReference type="Proteomes" id="UP000332933"/>
    </source>
</evidence>
<feature type="transmembrane region" description="Helical" evidence="1">
    <location>
        <begin position="127"/>
        <end position="148"/>
    </location>
</feature>
<evidence type="ECO:0000313" key="3">
    <source>
        <dbReference type="EMBL" id="VFU01734.1"/>
    </source>
</evidence>
<keyword evidence="1" id="KW-1133">Transmembrane helix</keyword>
<dbReference type="EMBL" id="VJMH01007483">
    <property type="protein sequence ID" value="KAF0682804.1"/>
    <property type="molecule type" value="Genomic_DNA"/>
</dbReference>
<sequence>MAYERQMTPVTLPPPPPHVPMATWKKALIIFIALTIFVSGAIVFMAIVGWLGLDKHGKDIWVEVNSQILNACFTFVAVVMHPMRLRCLFHMLRFRSTGDSKHLLAIQKDFPNVPLNTAEEQLRFFKIIILFNVNSTFQYPIVVAMWGYKYDVRPNAIIIVFLPLAMIAGTVAGIWQALIERRYKKELAALATTA</sequence>
<proteinExistence type="predicted"/>
<reference evidence="2" key="2">
    <citation type="submission" date="2019-06" db="EMBL/GenBank/DDBJ databases">
        <title>Genomics analysis of Aphanomyces spp. identifies a new class of oomycete effector associated with host adaptation.</title>
        <authorList>
            <person name="Gaulin E."/>
        </authorList>
    </citation>
    <scope>NUCLEOTIDE SEQUENCE</scope>
    <source>
        <strain evidence="2">CBS 578.67</strain>
    </source>
</reference>
<dbReference type="Pfam" id="PF11204">
    <property type="entry name" value="DUF2985"/>
    <property type="match status" value="1"/>
</dbReference>
<evidence type="ECO:0000313" key="2">
    <source>
        <dbReference type="EMBL" id="KAF0682804.1"/>
    </source>
</evidence>
<keyword evidence="1" id="KW-0812">Transmembrane</keyword>